<accession>A0A0F9B9V8</accession>
<sequence length="94" mass="10270">MEMPKVCRCDVAECAYNDSRLCHAIAITVGDASHPRCDTICICEESNVNLNNRAGVGACKTIACNFNRGLECSMSEVSVGYCQNEVDCLTFQPR</sequence>
<protein>
    <recommendedName>
        <fullName evidence="1">DUF1540 domain-containing protein</fullName>
    </recommendedName>
</protein>
<proteinExistence type="predicted"/>
<dbReference type="InterPro" id="IPR011437">
    <property type="entry name" value="DUF1540"/>
</dbReference>
<comment type="caution">
    <text evidence="2">The sequence shown here is derived from an EMBL/GenBank/DDBJ whole genome shotgun (WGS) entry which is preliminary data.</text>
</comment>
<feature type="domain" description="DUF1540" evidence="1">
    <location>
        <begin position="59"/>
        <end position="91"/>
    </location>
</feature>
<evidence type="ECO:0000259" key="1">
    <source>
        <dbReference type="Pfam" id="PF07561"/>
    </source>
</evidence>
<dbReference type="AlphaFoldDB" id="A0A0F9B9V8"/>
<dbReference type="Pfam" id="PF07561">
    <property type="entry name" value="DUF1540"/>
    <property type="match status" value="2"/>
</dbReference>
<gene>
    <name evidence="2" type="ORF">LCGC14_2472790</name>
</gene>
<feature type="domain" description="DUF1540" evidence="1">
    <location>
        <begin position="8"/>
        <end position="41"/>
    </location>
</feature>
<name>A0A0F9B9V8_9ZZZZ</name>
<reference evidence="2" key="1">
    <citation type="journal article" date="2015" name="Nature">
        <title>Complex archaea that bridge the gap between prokaryotes and eukaryotes.</title>
        <authorList>
            <person name="Spang A."/>
            <person name="Saw J.H."/>
            <person name="Jorgensen S.L."/>
            <person name="Zaremba-Niedzwiedzka K."/>
            <person name="Martijn J."/>
            <person name="Lind A.E."/>
            <person name="van Eijk R."/>
            <person name="Schleper C."/>
            <person name="Guy L."/>
            <person name="Ettema T.J."/>
        </authorList>
    </citation>
    <scope>NUCLEOTIDE SEQUENCE</scope>
</reference>
<organism evidence="2">
    <name type="scientific">marine sediment metagenome</name>
    <dbReference type="NCBI Taxonomy" id="412755"/>
    <lineage>
        <taxon>unclassified sequences</taxon>
        <taxon>metagenomes</taxon>
        <taxon>ecological metagenomes</taxon>
    </lineage>
</organism>
<dbReference type="EMBL" id="LAZR01038766">
    <property type="protein sequence ID" value="KKL18709.1"/>
    <property type="molecule type" value="Genomic_DNA"/>
</dbReference>
<evidence type="ECO:0000313" key="2">
    <source>
        <dbReference type="EMBL" id="KKL18709.1"/>
    </source>
</evidence>